<organism evidence="1 2">
    <name type="scientific">Helianthus annuus</name>
    <name type="common">Common sunflower</name>
    <dbReference type="NCBI Taxonomy" id="4232"/>
    <lineage>
        <taxon>Eukaryota</taxon>
        <taxon>Viridiplantae</taxon>
        <taxon>Streptophyta</taxon>
        <taxon>Embryophyta</taxon>
        <taxon>Tracheophyta</taxon>
        <taxon>Spermatophyta</taxon>
        <taxon>Magnoliopsida</taxon>
        <taxon>eudicotyledons</taxon>
        <taxon>Gunneridae</taxon>
        <taxon>Pentapetalae</taxon>
        <taxon>asterids</taxon>
        <taxon>campanulids</taxon>
        <taxon>Asterales</taxon>
        <taxon>Asteraceae</taxon>
        <taxon>Asteroideae</taxon>
        <taxon>Heliantheae alliance</taxon>
        <taxon>Heliantheae</taxon>
        <taxon>Helianthus</taxon>
    </lineage>
</organism>
<protein>
    <submittedName>
        <fullName evidence="1">Uncharacterized protein</fullName>
    </submittedName>
</protein>
<accession>A0A251UZU1</accession>
<reference evidence="2" key="1">
    <citation type="journal article" date="2017" name="Nature">
        <title>The sunflower genome provides insights into oil metabolism, flowering and Asterid evolution.</title>
        <authorList>
            <person name="Badouin H."/>
            <person name="Gouzy J."/>
            <person name="Grassa C.J."/>
            <person name="Murat F."/>
            <person name="Staton S.E."/>
            <person name="Cottret L."/>
            <person name="Lelandais-Briere C."/>
            <person name="Owens G.L."/>
            <person name="Carrere S."/>
            <person name="Mayjonade B."/>
            <person name="Legrand L."/>
            <person name="Gill N."/>
            <person name="Kane N.C."/>
            <person name="Bowers J.E."/>
            <person name="Hubner S."/>
            <person name="Bellec A."/>
            <person name="Berard A."/>
            <person name="Berges H."/>
            <person name="Blanchet N."/>
            <person name="Boniface M.C."/>
            <person name="Brunel D."/>
            <person name="Catrice O."/>
            <person name="Chaidir N."/>
            <person name="Claudel C."/>
            <person name="Donnadieu C."/>
            <person name="Faraut T."/>
            <person name="Fievet G."/>
            <person name="Helmstetter N."/>
            <person name="King M."/>
            <person name="Knapp S.J."/>
            <person name="Lai Z."/>
            <person name="Le Paslier M.C."/>
            <person name="Lippi Y."/>
            <person name="Lorenzon L."/>
            <person name="Mandel J.R."/>
            <person name="Marage G."/>
            <person name="Marchand G."/>
            <person name="Marquand E."/>
            <person name="Bret-Mestries E."/>
            <person name="Morien E."/>
            <person name="Nambeesan S."/>
            <person name="Nguyen T."/>
            <person name="Pegot-Espagnet P."/>
            <person name="Pouilly N."/>
            <person name="Raftis F."/>
            <person name="Sallet E."/>
            <person name="Schiex T."/>
            <person name="Thomas J."/>
            <person name="Vandecasteele C."/>
            <person name="Vares D."/>
            <person name="Vear F."/>
            <person name="Vautrin S."/>
            <person name="Crespi M."/>
            <person name="Mangin B."/>
            <person name="Burke J.M."/>
            <person name="Salse J."/>
            <person name="Munos S."/>
            <person name="Vincourt P."/>
            <person name="Rieseberg L.H."/>
            <person name="Langlade N.B."/>
        </authorList>
    </citation>
    <scope>NUCLEOTIDE SEQUENCE [LARGE SCALE GENOMIC DNA]</scope>
    <source>
        <strain evidence="2">cv. SF193</strain>
    </source>
</reference>
<proteinExistence type="predicted"/>
<dbReference type="AlphaFoldDB" id="A0A251UZU1"/>
<evidence type="ECO:0000313" key="1">
    <source>
        <dbReference type="EMBL" id="OTG28885.1"/>
    </source>
</evidence>
<sequence length="69" mass="7924">MSNFVICLTLDKLGGGLGKKRVNGYSLITNTYHDLPNWVSKGIKVHLQVEREIFNQNNRPFLMPPHMNK</sequence>
<dbReference type="EMBL" id="CM007893">
    <property type="protein sequence ID" value="OTG28885.1"/>
    <property type="molecule type" value="Genomic_DNA"/>
</dbReference>
<dbReference type="InParanoid" id="A0A251UZU1"/>
<dbReference type="Proteomes" id="UP000215914">
    <property type="component" value="Chromosome 4"/>
</dbReference>
<name>A0A251UZU1_HELAN</name>
<evidence type="ECO:0000313" key="2">
    <source>
        <dbReference type="Proteomes" id="UP000215914"/>
    </source>
</evidence>
<gene>
    <name evidence="1" type="ORF">HannXRQ_Chr04g0116221</name>
</gene>
<keyword evidence="2" id="KW-1185">Reference proteome</keyword>